<comment type="catalytic activity">
    <reaction evidence="8">
        <text>L-histidyl-[protein] + UTP = N(tele)-(5'-uridylyl)-L-histidyl-[protein] + diphosphate</text>
        <dbReference type="Rhea" id="RHEA:83891"/>
        <dbReference type="Rhea" id="RHEA-COMP:9745"/>
        <dbReference type="Rhea" id="RHEA-COMP:20239"/>
        <dbReference type="ChEBI" id="CHEBI:29979"/>
        <dbReference type="ChEBI" id="CHEBI:33019"/>
        <dbReference type="ChEBI" id="CHEBI:46398"/>
        <dbReference type="ChEBI" id="CHEBI:233474"/>
    </reaction>
</comment>
<evidence type="ECO:0000256" key="6">
    <source>
        <dbReference type="ARBA" id="ARBA00022840"/>
    </source>
</evidence>
<dbReference type="HAMAP" id="MF_00692">
    <property type="entry name" value="SelO"/>
    <property type="match status" value="1"/>
</dbReference>
<evidence type="ECO:0000256" key="4">
    <source>
        <dbReference type="ARBA" id="ARBA00022723"/>
    </source>
</evidence>
<feature type="binding site" evidence="8">
    <location>
        <position position="114"/>
    </location>
    <ligand>
        <name>ATP</name>
        <dbReference type="ChEBI" id="CHEBI:30616"/>
    </ligand>
</feature>
<organism evidence="10 11">
    <name type="scientific">Halobacillus seohaensis</name>
    <dbReference type="NCBI Taxonomy" id="447421"/>
    <lineage>
        <taxon>Bacteria</taxon>
        <taxon>Bacillati</taxon>
        <taxon>Bacillota</taxon>
        <taxon>Bacilli</taxon>
        <taxon>Bacillales</taxon>
        <taxon>Bacillaceae</taxon>
        <taxon>Halobacillus</taxon>
    </lineage>
</organism>
<feature type="binding site" evidence="8">
    <location>
        <position position="126"/>
    </location>
    <ligand>
        <name>ATP</name>
        <dbReference type="ChEBI" id="CHEBI:30616"/>
    </ligand>
</feature>
<feature type="binding site" evidence="8">
    <location>
        <position position="177"/>
    </location>
    <ligand>
        <name>ATP</name>
        <dbReference type="ChEBI" id="CHEBI:30616"/>
    </ligand>
</feature>
<evidence type="ECO:0000256" key="3">
    <source>
        <dbReference type="ARBA" id="ARBA00022695"/>
    </source>
</evidence>
<feature type="binding site" evidence="8">
    <location>
        <position position="127"/>
    </location>
    <ligand>
        <name>ATP</name>
        <dbReference type="ChEBI" id="CHEBI:30616"/>
    </ligand>
</feature>
<feature type="binding site" evidence="8">
    <location>
        <position position="94"/>
    </location>
    <ligand>
        <name>ATP</name>
        <dbReference type="ChEBI" id="CHEBI:30616"/>
    </ligand>
</feature>
<comment type="catalytic activity">
    <reaction evidence="8">
        <text>L-tyrosyl-[protein] + UTP = O-(5'-uridylyl)-L-tyrosyl-[protein] + diphosphate</text>
        <dbReference type="Rhea" id="RHEA:83887"/>
        <dbReference type="Rhea" id="RHEA-COMP:10136"/>
        <dbReference type="Rhea" id="RHEA-COMP:20238"/>
        <dbReference type="ChEBI" id="CHEBI:33019"/>
        <dbReference type="ChEBI" id="CHEBI:46398"/>
        <dbReference type="ChEBI" id="CHEBI:46858"/>
        <dbReference type="ChEBI" id="CHEBI:90602"/>
    </reaction>
</comment>
<keyword evidence="7 8" id="KW-0460">Magnesium</keyword>
<dbReference type="EC" id="2.7.7.108" evidence="8"/>
<comment type="catalytic activity">
    <reaction evidence="8">
        <text>L-threonyl-[protein] + ATP = 3-O-(5'-adenylyl)-L-threonyl-[protein] + diphosphate</text>
        <dbReference type="Rhea" id="RHEA:54292"/>
        <dbReference type="Rhea" id="RHEA-COMP:11060"/>
        <dbReference type="Rhea" id="RHEA-COMP:13847"/>
        <dbReference type="ChEBI" id="CHEBI:30013"/>
        <dbReference type="ChEBI" id="CHEBI:30616"/>
        <dbReference type="ChEBI" id="CHEBI:33019"/>
        <dbReference type="ChEBI" id="CHEBI:138113"/>
        <dbReference type="EC" id="2.7.7.108"/>
    </reaction>
</comment>
<feature type="binding site" evidence="8">
    <location>
        <position position="263"/>
    </location>
    <ligand>
        <name>Mg(2+)</name>
        <dbReference type="ChEBI" id="CHEBI:18420"/>
    </ligand>
</feature>
<evidence type="ECO:0000256" key="7">
    <source>
        <dbReference type="ARBA" id="ARBA00022842"/>
    </source>
</evidence>
<dbReference type="PANTHER" id="PTHR12153">
    <property type="entry name" value="SELENOPROTEIN O"/>
    <property type="match status" value="1"/>
</dbReference>
<evidence type="ECO:0000256" key="5">
    <source>
        <dbReference type="ARBA" id="ARBA00022741"/>
    </source>
</evidence>
<keyword evidence="4 8" id="KW-0479">Metal-binding</keyword>
<feature type="binding site" evidence="8">
    <location>
        <position position="184"/>
    </location>
    <ligand>
        <name>ATP</name>
        <dbReference type="ChEBI" id="CHEBI:30616"/>
    </ligand>
</feature>
<sequence>MTQNNEIGWNFDNSYARLSESFYESVEPTPVSSPELVILNNSLTKSLGLDIKHLQSEEGIEVLAGNQIPEGSLPIAQAYAGHQFGNFTMLGDGRAVLLGEQITPSDERFDIQLKGSGRTPLSRGGDGRATLGPMLREYIISEAMHGLGIPTNRSLSVVTTGEAVIRETKLPGAILTRVAASHLRIGTFEYVANWGSTEELRMLADYAIERHFPDIEDNEDRYLSLFEAVIKRQAALIAKWQLVGFIHGVMNTDNMTISGETIDYGPCAFMDEYDPATVFSSIDVQGRYAYQNQPPIGQWNLARFAEALLPLFHESQDHAVELAQEAHAKFEELYHSHWLAGMRKKLGIQNEEEQDEALIEDLLSIMKKHRVDFTNTFRALTLGKPEDTVMNGTTEFTHWYDQWQTRLARQEESKTSSYQLMKSSNPAVIPRNHRVEEALEAAVNKGDYSVMEQLMDVLSNPYAYSPEQEEYTKLPEPSSGPYRTFCGT</sequence>
<dbReference type="Pfam" id="PF02696">
    <property type="entry name" value="SelO"/>
    <property type="match status" value="1"/>
</dbReference>
<feature type="binding site" evidence="8">
    <location>
        <position position="263"/>
    </location>
    <ligand>
        <name>ATP</name>
        <dbReference type="ChEBI" id="CHEBI:30616"/>
    </ligand>
</feature>
<comment type="catalytic activity">
    <reaction evidence="8">
        <text>L-seryl-[protein] + ATP = 3-O-(5'-adenylyl)-L-seryl-[protein] + diphosphate</text>
        <dbReference type="Rhea" id="RHEA:58120"/>
        <dbReference type="Rhea" id="RHEA-COMP:9863"/>
        <dbReference type="Rhea" id="RHEA-COMP:15073"/>
        <dbReference type="ChEBI" id="CHEBI:29999"/>
        <dbReference type="ChEBI" id="CHEBI:30616"/>
        <dbReference type="ChEBI" id="CHEBI:33019"/>
        <dbReference type="ChEBI" id="CHEBI:142516"/>
        <dbReference type="EC" id="2.7.7.108"/>
    </reaction>
</comment>
<evidence type="ECO:0000256" key="9">
    <source>
        <dbReference type="SAM" id="MobiDB-lite"/>
    </source>
</evidence>
<keyword evidence="5 8" id="KW-0547">Nucleotide-binding</keyword>
<dbReference type="PANTHER" id="PTHR12153:SF15">
    <property type="entry name" value="PROTEIN ADENYLYLTRANSFERASE SELO, MITOCHONDRIAL"/>
    <property type="match status" value="1"/>
</dbReference>
<comment type="catalytic activity">
    <reaction evidence="8">
        <text>L-tyrosyl-[protein] + ATP = O-(5'-adenylyl)-L-tyrosyl-[protein] + diphosphate</text>
        <dbReference type="Rhea" id="RHEA:54288"/>
        <dbReference type="Rhea" id="RHEA-COMP:10136"/>
        <dbReference type="Rhea" id="RHEA-COMP:13846"/>
        <dbReference type="ChEBI" id="CHEBI:30616"/>
        <dbReference type="ChEBI" id="CHEBI:33019"/>
        <dbReference type="ChEBI" id="CHEBI:46858"/>
        <dbReference type="ChEBI" id="CHEBI:83624"/>
        <dbReference type="EC" id="2.7.7.108"/>
    </reaction>
</comment>
<feature type="binding site" evidence="8">
    <location>
        <position position="91"/>
    </location>
    <ligand>
        <name>ATP</name>
        <dbReference type="ChEBI" id="CHEBI:30616"/>
    </ligand>
</feature>
<name>A0ABW2EJU6_9BACI</name>
<dbReference type="Proteomes" id="UP001596410">
    <property type="component" value="Unassembled WGS sequence"/>
</dbReference>
<keyword evidence="6 8" id="KW-0067">ATP-binding</keyword>
<feature type="active site" description="Proton acceptor" evidence="8">
    <location>
        <position position="253"/>
    </location>
</feature>
<reference evidence="11" key="1">
    <citation type="journal article" date="2019" name="Int. J. Syst. Evol. Microbiol.">
        <title>The Global Catalogue of Microorganisms (GCM) 10K type strain sequencing project: providing services to taxonomists for standard genome sequencing and annotation.</title>
        <authorList>
            <consortium name="The Broad Institute Genomics Platform"/>
            <consortium name="The Broad Institute Genome Sequencing Center for Infectious Disease"/>
            <person name="Wu L."/>
            <person name="Ma J."/>
        </authorList>
    </citation>
    <scope>NUCLEOTIDE SEQUENCE [LARGE SCALE GENOMIC DNA]</scope>
    <source>
        <strain evidence="11">CGMCC 4.1621</strain>
    </source>
</reference>
<keyword evidence="8" id="KW-0464">Manganese</keyword>
<comment type="catalytic activity">
    <reaction evidence="8">
        <text>L-seryl-[protein] + UTP = O-(5'-uridylyl)-L-seryl-[protein] + diphosphate</text>
        <dbReference type="Rhea" id="RHEA:64604"/>
        <dbReference type="Rhea" id="RHEA-COMP:9863"/>
        <dbReference type="Rhea" id="RHEA-COMP:16635"/>
        <dbReference type="ChEBI" id="CHEBI:29999"/>
        <dbReference type="ChEBI" id="CHEBI:33019"/>
        <dbReference type="ChEBI" id="CHEBI:46398"/>
        <dbReference type="ChEBI" id="CHEBI:156051"/>
    </reaction>
</comment>
<proteinExistence type="inferred from homology"/>
<dbReference type="InterPro" id="IPR003846">
    <property type="entry name" value="SelO"/>
</dbReference>
<dbReference type="EC" id="2.7.7.-" evidence="8"/>
<accession>A0ABW2EJU6</accession>
<feature type="binding site" evidence="8">
    <location>
        <position position="93"/>
    </location>
    <ligand>
        <name>ATP</name>
        <dbReference type="ChEBI" id="CHEBI:30616"/>
    </ligand>
</feature>
<comment type="caution">
    <text evidence="10">The sequence shown here is derived from an EMBL/GenBank/DDBJ whole genome shotgun (WGS) entry which is preliminary data.</text>
</comment>
<feature type="binding site" evidence="8">
    <location>
        <position position="254"/>
    </location>
    <ligand>
        <name>Mg(2+)</name>
        <dbReference type="ChEBI" id="CHEBI:18420"/>
    </ligand>
</feature>
<comment type="similarity">
    <text evidence="1 8">Belongs to the SELO family.</text>
</comment>
<dbReference type="RefSeq" id="WP_204711196.1">
    <property type="nucleotide sequence ID" value="NZ_JBHSZV010000030.1"/>
</dbReference>
<evidence type="ECO:0000313" key="11">
    <source>
        <dbReference type="Proteomes" id="UP001596410"/>
    </source>
</evidence>
<feature type="region of interest" description="Disordered" evidence="9">
    <location>
        <begin position="469"/>
        <end position="488"/>
    </location>
</feature>
<protein>
    <recommendedName>
        <fullName evidence="8">Protein nucleotidyltransferase YdiU</fullName>
        <ecNumber evidence="8">2.7.7.-</ecNumber>
    </recommendedName>
    <alternativeName>
        <fullName evidence="8">Protein adenylyltransferase YdiU</fullName>
        <ecNumber evidence="8">2.7.7.108</ecNumber>
    </alternativeName>
    <alternativeName>
        <fullName evidence="8">Protein uridylyltransferase YdiU</fullName>
        <ecNumber evidence="8">2.7.7.-</ecNumber>
    </alternativeName>
</protein>
<comment type="function">
    <text evidence="8">Nucleotidyltransferase involved in the post-translational modification of proteins. It can catalyze the addition of adenosine monophosphate (AMP) or uridine monophosphate (UMP) to a protein, resulting in modifications known as AMPylation and UMPylation.</text>
</comment>
<keyword evidence="3 8" id="KW-0548">Nucleotidyltransferase</keyword>
<evidence type="ECO:0000313" key="10">
    <source>
        <dbReference type="EMBL" id="MFC7062568.1"/>
    </source>
</evidence>
<gene>
    <name evidence="8" type="primary">ydiU</name>
    <name evidence="8" type="synonym">selO</name>
    <name evidence="10" type="ORF">ACFQIC_11945</name>
</gene>
<evidence type="ECO:0000256" key="1">
    <source>
        <dbReference type="ARBA" id="ARBA00009747"/>
    </source>
</evidence>
<evidence type="ECO:0000256" key="2">
    <source>
        <dbReference type="ARBA" id="ARBA00022679"/>
    </source>
</evidence>
<comment type="cofactor">
    <cofactor evidence="8">
        <name>Mg(2+)</name>
        <dbReference type="ChEBI" id="CHEBI:18420"/>
    </cofactor>
    <cofactor evidence="8">
        <name>Mn(2+)</name>
        <dbReference type="ChEBI" id="CHEBI:29035"/>
    </cofactor>
</comment>
<dbReference type="NCBIfam" id="NF000658">
    <property type="entry name" value="PRK00029.1"/>
    <property type="match status" value="1"/>
</dbReference>
<keyword evidence="11" id="KW-1185">Reference proteome</keyword>
<dbReference type="EMBL" id="JBHSZV010000030">
    <property type="protein sequence ID" value="MFC7062568.1"/>
    <property type="molecule type" value="Genomic_DNA"/>
</dbReference>
<evidence type="ECO:0000256" key="8">
    <source>
        <dbReference type="HAMAP-Rule" id="MF_00692"/>
    </source>
</evidence>
<keyword evidence="2 8" id="KW-0808">Transferase</keyword>